<name>A0A425XYX2_9BACT</name>
<dbReference type="PANTHER" id="PTHR43787:SF11">
    <property type="entry name" value="UPF0026 PROTEIN SLR1464"/>
    <property type="match status" value="1"/>
</dbReference>
<dbReference type="Proteomes" id="UP000285794">
    <property type="component" value="Unassembled WGS sequence"/>
</dbReference>
<feature type="domain" description="Radical SAM core" evidence="7">
    <location>
        <begin position="34"/>
        <end position="174"/>
    </location>
</feature>
<dbReference type="InterPro" id="IPR058240">
    <property type="entry name" value="rSAM_sf"/>
</dbReference>
<keyword evidence="4" id="KW-0479">Metal-binding</keyword>
<sequence>MATFLFDKIIFGPVKSRRLGVSLGINLLPNDSKLCSFNCIYCECGWNPEETYKVNFHPRAVVKEKLEQKLNEMKNQGEAPDVITFAGNGEPCMHPEFAGIIDDTIEIRNLIFPEARIAVLSNATMIHKPDVFDALNKVEDNILKLDGGKEETIIALDQPVGTFNLEKTVDLLSKFNGNLTIQTLFIKGEYKGESIDNTSQEEIDLWLEHLKKIQPREVMIYTISRDTPVETLRRVELEDLERIAKMVEDAGFSTQISA</sequence>
<dbReference type="SFLD" id="SFLDS00029">
    <property type="entry name" value="Radical_SAM"/>
    <property type="match status" value="1"/>
</dbReference>
<evidence type="ECO:0000256" key="5">
    <source>
        <dbReference type="ARBA" id="ARBA00023004"/>
    </source>
</evidence>
<dbReference type="EMBL" id="QQWG01000014">
    <property type="protein sequence ID" value="RRG20282.1"/>
    <property type="molecule type" value="Genomic_DNA"/>
</dbReference>
<dbReference type="GO" id="GO:0046872">
    <property type="term" value="F:metal ion binding"/>
    <property type="evidence" value="ECO:0007669"/>
    <property type="project" value="UniProtKB-KW"/>
</dbReference>
<keyword evidence="9" id="KW-1185">Reference proteome</keyword>
<dbReference type="SFLD" id="SFLDG01083">
    <property type="entry name" value="Uncharacterised_Radical_SAM_Su"/>
    <property type="match status" value="1"/>
</dbReference>
<keyword evidence="6" id="KW-0411">Iron-sulfur</keyword>
<evidence type="ECO:0000256" key="1">
    <source>
        <dbReference type="ARBA" id="ARBA00001966"/>
    </source>
</evidence>
<accession>A0A425XYX2</accession>
<evidence type="ECO:0000256" key="2">
    <source>
        <dbReference type="ARBA" id="ARBA00022485"/>
    </source>
</evidence>
<dbReference type="GO" id="GO:0051539">
    <property type="term" value="F:4 iron, 4 sulfur cluster binding"/>
    <property type="evidence" value="ECO:0007669"/>
    <property type="project" value="UniProtKB-KW"/>
</dbReference>
<evidence type="ECO:0000256" key="6">
    <source>
        <dbReference type="ARBA" id="ARBA00023014"/>
    </source>
</evidence>
<evidence type="ECO:0000259" key="7">
    <source>
        <dbReference type="Pfam" id="PF04055"/>
    </source>
</evidence>
<evidence type="ECO:0000313" key="9">
    <source>
        <dbReference type="Proteomes" id="UP000285794"/>
    </source>
</evidence>
<dbReference type="Gene3D" id="3.20.20.70">
    <property type="entry name" value="Aldolase class I"/>
    <property type="match status" value="1"/>
</dbReference>
<evidence type="ECO:0000256" key="3">
    <source>
        <dbReference type="ARBA" id="ARBA00022691"/>
    </source>
</evidence>
<keyword evidence="5" id="KW-0408">Iron</keyword>
<gene>
    <name evidence="8" type="ORF">DWB61_13110</name>
</gene>
<dbReference type="InterPro" id="IPR040084">
    <property type="entry name" value="GTPase_Obg"/>
</dbReference>
<dbReference type="Pfam" id="PF04055">
    <property type="entry name" value="Radical_SAM"/>
    <property type="match status" value="1"/>
</dbReference>
<keyword evidence="3" id="KW-0949">S-adenosyl-L-methionine</keyword>
<keyword evidence="2" id="KW-0004">4Fe-4S</keyword>
<comment type="caution">
    <text evidence="8">The sequence shown here is derived from an EMBL/GenBank/DDBJ whole genome shotgun (WGS) entry which is preliminary data.</text>
</comment>
<evidence type="ECO:0000313" key="8">
    <source>
        <dbReference type="EMBL" id="RRG20282.1"/>
    </source>
</evidence>
<dbReference type="SUPFAM" id="SSF102114">
    <property type="entry name" value="Radical SAM enzymes"/>
    <property type="match status" value="1"/>
</dbReference>
<dbReference type="AlphaFoldDB" id="A0A425XYX2"/>
<dbReference type="OrthoDB" id="9795504at2"/>
<comment type="cofactor">
    <cofactor evidence="1">
        <name>[4Fe-4S] cluster</name>
        <dbReference type="ChEBI" id="CHEBI:49883"/>
    </cofactor>
</comment>
<organism evidence="8 9">
    <name type="scientific">Ancylomarina euxinus</name>
    <dbReference type="NCBI Taxonomy" id="2283627"/>
    <lineage>
        <taxon>Bacteria</taxon>
        <taxon>Pseudomonadati</taxon>
        <taxon>Bacteroidota</taxon>
        <taxon>Bacteroidia</taxon>
        <taxon>Marinilabiliales</taxon>
        <taxon>Marinifilaceae</taxon>
        <taxon>Ancylomarina</taxon>
    </lineage>
</organism>
<dbReference type="RefSeq" id="WP_125031340.1">
    <property type="nucleotide sequence ID" value="NZ_JAPXVP010000012.1"/>
</dbReference>
<reference evidence="8 9" key="1">
    <citation type="submission" date="2018-07" db="EMBL/GenBank/DDBJ databases">
        <title>Draft genome sequence of Ancylomarina sp. M1P.</title>
        <authorList>
            <person name="Yadav S."/>
            <person name="Villanueva L."/>
            <person name="Damste J.S.S."/>
        </authorList>
    </citation>
    <scope>NUCLEOTIDE SEQUENCE [LARGE SCALE GENOMIC DNA]</scope>
    <source>
        <strain evidence="8 9">M1P</strain>
    </source>
</reference>
<dbReference type="PANTHER" id="PTHR43787">
    <property type="entry name" value="FEMO COFACTOR BIOSYNTHESIS PROTEIN NIFB-RELATED"/>
    <property type="match status" value="1"/>
</dbReference>
<dbReference type="InterPro" id="IPR013785">
    <property type="entry name" value="Aldolase_TIM"/>
</dbReference>
<proteinExistence type="predicted"/>
<dbReference type="GO" id="GO:0003824">
    <property type="term" value="F:catalytic activity"/>
    <property type="evidence" value="ECO:0007669"/>
    <property type="project" value="InterPro"/>
</dbReference>
<dbReference type="InterPro" id="IPR007197">
    <property type="entry name" value="rSAM"/>
</dbReference>
<dbReference type="CDD" id="cd01335">
    <property type="entry name" value="Radical_SAM"/>
    <property type="match status" value="1"/>
</dbReference>
<evidence type="ECO:0000256" key="4">
    <source>
        <dbReference type="ARBA" id="ARBA00022723"/>
    </source>
</evidence>
<protein>
    <submittedName>
        <fullName evidence="8">Radical SAM protein</fullName>
    </submittedName>
</protein>